<name>A0A7R8ZMN1_9CRUS</name>
<dbReference type="InterPro" id="IPR031790">
    <property type="entry name" value="Znf-NOSIP"/>
</dbReference>
<protein>
    <recommendedName>
        <fullName evidence="4">Nitric oxide synthase-interacting protein homolog</fullName>
    </recommendedName>
</protein>
<accession>A0A7R8ZMN1</accession>
<reference evidence="6" key="1">
    <citation type="submission" date="2020-11" db="EMBL/GenBank/DDBJ databases">
        <authorList>
            <person name="Tran Van P."/>
        </authorList>
    </citation>
    <scope>NUCLEOTIDE SEQUENCE</scope>
</reference>
<dbReference type="PANTHER" id="PTHR13063:SF10">
    <property type="entry name" value="NITRIC OXIDE SYNTHASE-INTERACTING PROTEIN"/>
    <property type="match status" value="1"/>
</dbReference>
<dbReference type="CDD" id="cd16662">
    <property type="entry name" value="RING-Ubox2_NOSIP"/>
    <property type="match status" value="1"/>
</dbReference>
<proteinExistence type="inferred from homology"/>
<organism evidence="6">
    <name type="scientific">Cyprideis torosa</name>
    <dbReference type="NCBI Taxonomy" id="163714"/>
    <lineage>
        <taxon>Eukaryota</taxon>
        <taxon>Metazoa</taxon>
        <taxon>Ecdysozoa</taxon>
        <taxon>Arthropoda</taxon>
        <taxon>Crustacea</taxon>
        <taxon>Oligostraca</taxon>
        <taxon>Ostracoda</taxon>
        <taxon>Podocopa</taxon>
        <taxon>Podocopida</taxon>
        <taxon>Cytherocopina</taxon>
        <taxon>Cytheroidea</taxon>
        <taxon>Cytherideidae</taxon>
        <taxon>Cyprideis</taxon>
    </lineage>
</organism>
<evidence type="ECO:0000256" key="5">
    <source>
        <dbReference type="SAM" id="MobiDB-lite"/>
    </source>
</evidence>
<keyword evidence="3 4" id="KW-0539">Nucleus</keyword>
<dbReference type="GO" id="GO:0061630">
    <property type="term" value="F:ubiquitin protein ligase activity"/>
    <property type="evidence" value="ECO:0007669"/>
    <property type="project" value="InterPro"/>
</dbReference>
<feature type="compositionally biased region" description="Polar residues" evidence="5">
    <location>
        <begin position="115"/>
        <end position="126"/>
    </location>
</feature>
<dbReference type="PANTHER" id="PTHR13063">
    <property type="entry name" value="ENOS INTERACTING PROTEIN"/>
    <property type="match status" value="1"/>
</dbReference>
<dbReference type="InterPro" id="IPR013083">
    <property type="entry name" value="Znf_RING/FYVE/PHD"/>
</dbReference>
<evidence type="ECO:0000313" key="6">
    <source>
        <dbReference type="EMBL" id="CAD7225008.1"/>
    </source>
</evidence>
<dbReference type="PIRSF" id="PIRSF023577">
    <property type="entry name" value="ENOS_interacting"/>
    <property type="match status" value="1"/>
</dbReference>
<feature type="compositionally biased region" description="Low complexity" evidence="5">
    <location>
        <begin position="127"/>
        <end position="137"/>
    </location>
</feature>
<dbReference type="OrthoDB" id="116827at2759"/>
<sequence length="292" mass="32704">MTRHGRNATASAVYSYHEKRKDQKSSGYGTLKARISKHGVKDFDCCSLTLQPCRNPVVTPHGYLYDKEAILEYILKKKREISKQIKAFEKQRTQDQRDMADLAEAAKRDAAQKFLDQQGSVRSSTESRSNQASSSVSNMVEGRDKALPSFWIPTMTPQSSKNELKKPEQQVTCPMSGKPLRMKDLIDVKFTLLDEKLEGSKTLIAQERRYKCPVTHDVLSNAVPCVVIKPTGAVVTQECVEKLIRSDMLDPLTGKKLKEEDLIPLQRGGTGYASANQDALEAKHARPAMQAY</sequence>
<dbReference type="CDD" id="cd16661">
    <property type="entry name" value="RING-Ubox1_NOSIP"/>
    <property type="match status" value="1"/>
</dbReference>
<comment type="subcellular location">
    <subcellularLocation>
        <location evidence="1 4">Nucleus</location>
    </subcellularLocation>
</comment>
<dbReference type="AlphaFoldDB" id="A0A7R8ZMN1"/>
<evidence type="ECO:0000256" key="3">
    <source>
        <dbReference type="ARBA" id="ARBA00023242"/>
    </source>
</evidence>
<gene>
    <name evidence="6" type="ORF">CTOB1V02_LOCUS2957</name>
</gene>
<comment type="similarity">
    <text evidence="2 4">Belongs to the NOSIP family.</text>
</comment>
<feature type="region of interest" description="Disordered" evidence="5">
    <location>
        <begin position="156"/>
        <end position="176"/>
    </location>
</feature>
<dbReference type="Gene3D" id="3.30.40.10">
    <property type="entry name" value="Zinc/RING finger domain, C3HC4 (zinc finger)"/>
    <property type="match status" value="2"/>
</dbReference>
<dbReference type="EMBL" id="OB660483">
    <property type="protein sequence ID" value="CAD7225008.1"/>
    <property type="molecule type" value="Genomic_DNA"/>
</dbReference>
<dbReference type="Pfam" id="PF15906">
    <property type="entry name" value="zf-NOSIP"/>
    <property type="match status" value="1"/>
</dbReference>
<dbReference type="GO" id="GO:0005634">
    <property type="term" value="C:nucleus"/>
    <property type="evidence" value="ECO:0007669"/>
    <property type="project" value="UniProtKB-SubCell"/>
</dbReference>
<feature type="region of interest" description="Disordered" evidence="5">
    <location>
        <begin position="115"/>
        <end position="140"/>
    </location>
</feature>
<evidence type="ECO:0000256" key="1">
    <source>
        <dbReference type="ARBA" id="ARBA00004123"/>
    </source>
</evidence>
<dbReference type="InterPro" id="IPR016818">
    <property type="entry name" value="NOSIP"/>
</dbReference>
<dbReference type="SUPFAM" id="SSF57850">
    <property type="entry name" value="RING/U-box"/>
    <property type="match status" value="2"/>
</dbReference>
<evidence type="ECO:0000256" key="2">
    <source>
        <dbReference type="ARBA" id="ARBA00008126"/>
    </source>
</evidence>
<evidence type="ECO:0000256" key="4">
    <source>
        <dbReference type="PIRNR" id="PIRNR023577"/>
    </source>
</evidence>